<accession>M6DDA3</accession>
<keyword evidence="1" id="KW-0812">Transmembrane</keyword>
<dbReference type="NCBIfam" id="NF047503">
    <property type="entry name" value="LB_137_fam"/>
    <property type="match status" value="1"/>
</dbReference>
<evidence type="ECO:0000313" key="3">
    <source>
        <dbReference type="Proteomes" id="UP000011988"/>
    </source>
</evidence>
<reference evidence="2 3" key="1">
    <citation type="submission" date="2013-01" db="EMBL/GenBank/DDBJ databases">
        <authorList>
            <person name="Harkins D.M."/>
            <person name="Durkin A.S."/>
            <person name="Brinkac L.M."/>
            <person name="Haft D.H."/>
            <person name="Selengut J.D."/>
            <person name="Sanka R."/>
            <person name="DePew J."/>
            <person name="Purushe J."/>
            <person name="Galloway R.L."/>
            <person name="Vinetz J.M."/>
            <person name="Sutton G.G."/>
            <person name="Nierman W.C."/>
            <person name="Fouts D.E."/>
        </authorList>
    </citation>
    <scope>NUCLEOTIDE SEQUENCE [LARGE SCALE GENOMIC DNA]</scope>
    <source>
        <strain evidence="2 3">79601</strain>
    </source>
</reference>
<evidence type="ECO:0000313" key="2">
    <source>
        <dbReference type="EMBL" id="EMJ96485.1"/>
    </source>
</evidence>
<dbReference type="RefSeq" id="WP_020772587.1">
    <property type="nucleotide sequence ID" value="NZ_ANIK01000021.1"/>
</dbReference>
<dbReference type="AlphaFoldDB" id="M6DDA3"/>
<protein>
    <submittedName>
        <fullName evidence="2">Uncharacterized protein</fullName>
    </submittedName>
</protein>
<sequence length="338" mass="38215">MRKIPIFILLFAFLTAHLQAHRVILKSGEQLSGDLKETEGTSDHIIITTDGEDIKILKKDIAEVFFEEPGNRLCIRFKEQPESKCNLKLIKLNVNTVYYVDENNRYLRAPFKDLESINIEEPSTKILEQLSKTGLQMRITSKDQKEILSPIQSVNEESISVQNESDVNPVLVARAEIASLFYKAAEEKKDPDPPLPKEKEIQPITILDYLIPGYYIKKQGHTKSGFTLMGLTALFAVGSVYEFVAAKNAEGKTPLFVPQSDGSILWIEEPNGEFNKHKSLNQLFLISLACTYLFNAALLTFPATFSFFFQEVPVSPASPNLHSVEKDQKIEMKININF</sequence>
<evidence type="ECO:0000256" key="1">
    <source>
        <dbReference type="SAM" id="Phobius"/>
    </source>
</evidence>
<dbReference type="Proteomes" id="UP000011988">
    <property type="component" value="Unassembled WGS sequence"/>
</dbReference>
<proteinExistence type="predicted"/>
<comment type="caution">
    <text evidence="2">The sequence shown here is derived from an EMBL/GenBank/DDBJ whole genome shotgun (WGS) entry which is preliminary data.</text>
</comment>
<gene>
    <name evidence="2" type="ORF">LEP1GSC194_2097</name>
</gene>
<dbReference type="OrthoDB" id="340561at2"/>
<feature type="transmembrane region" description="Helical" evidence="1">
    <location>
        <begin position="283"/>
        <end position="309"/>
    </location>
</feature>
<keyword evidence="1" id="KW-1133">Transmembrane helix</keyword>
<feature type="transmembrane region" description="Helical" evidence="1">
    <location>
        <begin position="225"/>
        <end position="244"/>
    </location>
</feature>
<dbReference type="EMBL" id="ANIK01000021">
    <property type="protein sequence ID" value="EMJ96485.1"/>
    <property type="molecule type" value="Genomic_DNA"/>
</dbReference>
<name>M6DDA3_9LEPT</name>
<organism evidence="2 3">
    <name type="scientific">Leptospira alstonii serovar Sichuan str. 79601</name>
    <dbReference type="NCBI Taxonomy" id="1218565"/>
    <lineage>
        <taxon>Bacteria</taxon>
        <taxon>Pseudomonadati</taxon>
        <taxon>Spirochaetota</taxon>
        <taxon>Spirochaetia</taxon>
        <taxon>Leptospirales</taxon>
        <taxon>Leptospiraceae</taxon>
        <taxon>Leptospira</taxon>
    </lineage>
</organism>
<keyword evidence="1" id="KW-0472">Membrane</keyword>
<dbReference type="PATRIC" id="fig|1218565.3.peg.1141"/>